<name>A0AAE0EZG2_9CHLO</name>
<evidence type="ECO:0000256" key="9">
    <source>
        <dbReference type="ARBA" id="ARBA00040505"/>
    </source>
</evidence>
<comment type="function">
    <text evidence="7">Catalyzes the GTP-dependent phosphorylation of 5-hydroxy-L-lysine.</text>
</comment>
<evidence type="ECO:0000256" key="5">
    <source>
        <dbReference type="ARBA" id="ARBA00022777"/>
    </source>
</evidence>
<dbReference type="InterPro" id="IPR002575">
    <property type="entry name" value="Aminoglycoside_PTrfase"/>
</dbReference>
<comment type="caution">
    <text evidence="11">The sequence shown here is derived from an EMBL/GenBank/DDBJ whole genome shotgun (WGS) entry which is preliminary data.</text>
</comment>
<protein>
    <recommendedName>
        <fullName evidence="9">Hydroxylysine kinase</fullName>
        <ecNumber evidence="8">2.7.1.81</ecNumber>
    </recommendedName>
</protein>
<dbReference type="Gene3D" id="3.90.1200.10">
    <property type="match status" value="1"/>
</dbReference>
<evidence type="ECO:0000256" key="2">
    <source>
        <dbReference type="ARBA" id="ARBA00006219"/>
    </source>
</evidence>
<dbReference type="EMBL" id="LGRX02031517">
    <property type="protein sequence ID" value="KAK3244720.1"/>
    <property type="molecule type" value="Genomic_DNA"/>
</dbReference>
<comment type="subcellular location">
    <subcellularLocation>
        <location evidence="1">Cytoplasm</location>
    </subcellularLocation>
</comment>
<keyword evidence="3" id="KW-0963">Cytoplasm</keyword>
<accession>A0AAE0EZG2</accession>
<proteinExistence type="inferred from homology"/>
<keyword evidence="4" id="KW-0808">Transferase</keyword>
<dbReference type="PANTHER" id="PTHR21064">
    <property type="entry name" value="AMINOGLYCOSIDE PHOSPHOTRANSFERASE DOMAIN-CONTAINING PROTEIN-RELATED"/>
    <property type="match status" value="1"/>
</dbReference>
<evidence type="ECO:0000256" key="8">
    <source>
        <dbReference type="ARBA" id="ARBA00038873"/>
    </source>
</evidence>
<keyword evidence="12" id="KW-1185">Reference proteome</keyword>
<dbReference type="GO" id="GO:0047992">
    <property type="term" value="F:hydroxylysine kinase activity"/>
    <property type="evidence" value="ECO:0007669"/>
    <property type="project" value="UniProtKB-EC"/>
</dbReference>
<organism evidence="11 12">
    <name type="scientific">Cymbomonas tetramitiformis</name>
    <dbReference type="NCBI Taxonomy" id="36881"/>
    <lineage>
        <taxon>Eukaryota</taxon>
        <taxon>Viridiplantae</taxon>
        <taxon>Chlorophyta</taxon>
        <taxon>Pyramimonadophyceae</taxon>
        <taxon>Pyramimonadales</taxon>
        <taxon>Pyramimonadaceae</taxon>
        <taxon>Cymbomonas</taxon>
    </lineage>
</organism>
<dbReference type="FunFam" id="3.90.1200.10:FF:000007">
    <property type="entry name" value="hydroxylysine kinase isoform X1"/>
    <property type="match status" value="1"/>
</dbReference>
<dbReference type="Proteomes" id="UP001190700">
    <property type="component" value="Unassembled WGS sequence"/>
</dbReference>
<evidence type="ECO:0000256" key="6">
    <source>
        <dbReference type="ARBA" id="ARBA00036820"/>
    </source>
</evidence>
<keyword evidence="5" id="KW-0418">Kinase</keyword>
<gene>
    <name evidence="11" type="ORF">CYMTET_45681</name>
</gene>
<dbReference type="AlphaFoldDB" id="A0AAE0EZG2"/>
<evidence type="ECO:0000256" key="4">
    <source>
        <dbReference type="ARBA" id="ARBA00022679"/>
    </source>
</evidence>
<evidence type="ECO:0000256" key="7">
    <source>
        <dbReference type="ARBA" id="ARBA00037368"/>
    </source>
</evidence>
<evidence type="ECO:0000256" key="1">
    <source>
        <dbReference type="ARBA" id="ARBA00004496"/>
    </source>
</evidence>
<reference evidence="11 12" key="1">
    <citation type="journal article" date="2015" name="Genome Biol. Evol.">
        <title>Comparative Genomics of a Bacterivorous Green Alga Reveals Evolutionary Causalities and Consequences of Phago-Mixotrophic Mode of Nutrition.</title>
        <authorList>
            <person name="Burns J.A."/>
            <person name="Paasch A."/>
            <person name="Narechania A."/>
            <person name="Kim E."/>
        </authorList>
    </citation>
    <scope>NUCLEOTIDE SEQUENCE [LARGE SCALE GENOMIC DNA]</scope>
    <source>
        <strain evidence="11 12">PLY_AMNH</strain>
    </source>
</reference>
<dbReference type="GO" id="GO:0005737">
    <property type="term" value="C:cytoplasm"/>
    <property type="evidence" value="ECO:0007669"/>
    <property type="project" value="UniProtKB-SubCell"/>
</dbReference>
<comment type="similarity">
    <text evidence="2">Belongs to the aminoglycoside phosphotransferase family.</text>
</comment>
<dbReference type="Pfam" id="PF01636">
    <property type="entry name" value="APH"/>
    <property type="match status" value="1"/>
</dbReference>
<dbReference type="SUPFAM" id="SSF56112">
    <property type="entry name" value="Protein kinase-like (PK-like)"/>
    <property type="match status" value="1"/>
</dbReference>
<evidence type="ECO:0000313" key="11">
    <source>
        <dbReference type="EMBL" id="KAK3244720.1"/>
    </source>
</evidence>
<sequence length="392" mass="44204">MSAEEAQRKLEKPVLDIAKATQVVESCYGLTVEKSTMKELNSYDDRNFFFRAADSRSQVADRRSQYGTGTHSYVIKFHNGVESLRPDLIQAQNEVMAQLEKNGLPVQQVMLEDSTQSRVSWVSLTLSDGKTIRDHAVRLFTYLEGSLLAETVQTPEVLYQTGQFIGRMDLALRSLHSPHSHALVREHLWDLKNSKCLSDFVHCVKDEGRRKLAISVLTEFEERVLPYAENLRTGVIHNDANDQNILYDRAGKKLVGILDFGDTLETWIVNEIAIAVAYIMLEKKDPLEAGARLLSGYIDHFPLNKLEVSLLPTLVACRLTCTCVMGAYSHQQEPDNDYLLLTQEPGWKALQEFRNAESSLLMEMTTCRFENIVGTSKYTAAAGIPAELVEQQ</sequence>
<dbReference type="PANTHER" id="PTHR21064:SF1">
    <property type="entry name" value="HYDROXYLYSINE KINASE"/>
    <property type="match status" value="1"/>
</dbReference>
<dbReference type="InterPro" id="IPR050249">
    <property type="entry name" value="Pseudomonas-type_ThrB"/>
</dbReference>
<evidence type="ECO:0000313" key="12">
    <source>
        <dbReference type="Proteomes" id="UP001190700"/>
    </source>
</evidence>
<dbReference type="EC" id="2.7.1.81" evidence="8"/>
<evidence type="ECO:0000259" key="10">
    <source>
        <dbReference type="Pfam" id="PF01636"/>
    </source>
</evidence>
<comment type="catalytic activity">
    <reaction evidence="6">
        <text>(5R)-5-hydroxy-L-lysine + GTP = (5R)-5-phosphooxy-L-lysine + GDP + H(+)</text>
        <dbReference type="Rhea" id="RHEA:19049"/>
        <dbReference type="ChEBI" id="CHEBI:15378"/>
        <dbReference type="ChEBI" id="CHEBI:37565"/>
        <dbReference type="ChEBI" id="CHEBI:57882"/>
        <dbReference type="ChEBI" id="CHEBI:58189"/>
        <dbReference type="ChEBI" id="CHEBI:58357"/>
        <dbReference type="EC" id="2.7.1.81"/>
    </reaction>
</comment>
<dbReference type="InterPro" id="IPR011009">
    <property type="entry name" value="Kinase-like_dom_sf"/>
</dbReference>
<feature type="domain" description="Aminoglycoside phosphotransferase" evidence="10">
    <location>
        <begin position="62"/>
        <end position="284"/>
    </location>
</feature>
<evidence type="ECO:0000256" key="3">
    <source>
        <dbReference type="ARBA" id="ARBA00022490"/>
    </source>
</evidence>